<dbReference type="Pfam" id="PF01381">
    <property type="entry name" value="HTH_3"/>
    <property type="match status" value="1"/>
</dbReference>
<dbReference type="EMBL" id="JAPCHZ010000002">
    <property type="protein sequence ID" value="MCW4451588.1"/>
    <property type="molecule type" value="Genomic_DNA"/>
</dbReference>
<protein>
    <submittedName>
        <fullName evidence="2">Helix-turn-helix domain-containing protein</fullName>
    </submittedName>
</protein>
<proteinExistence type="predicted"/>
<accession>A0ABT3JLC6</accession>
<evidence type="ECO:0000313" key="3">
    <source>
        <dbReference type="Proteomes" id="UP001209107"/>
    </source>
</evidence>
<dbReference type="InterPro" id="IPR001387">
    <property type="entry name" value="Cro/C1-type_HTH"/>
</dbReference>
<dbReference type="CDD" id="cd00093">
    <property type="entry name" value="HTH_XRE"/>
    <property type="match status" value="1"/>
</dbReference>
<sequence>MTNYEKLKKAHGPFIKSDWLENASVEIAEDWRDDSQKIALKILRKIRLEGISQAELASRMKVSSQQISKWVKGQENFKLDTINKLEKVLGIKLIQINQIIEKPDLPEISFRVSKEFGSCLFDPKTFNKDSLKSTQSRATHGKKYNKYSF</sequence>
<reference evidence="2 3" key="1">
    <citation type="submission" date="2022-10" db="EMBL/GenBank/DDBJ databases">
        <title>Kaistella sp. BT-6-1-3.</title>
        <authorList>
            <person name="Ai J."/>
            <person name="Deng Z."/>
        </authorList>
    </citation>
    <scope>NUCLEOTIDE SEQUENCE [LARGE SCALE GENOMIC DNA]</scope>
    <source>
        <strain evidence="2 3">BT6-1-3</strain>
    </source>
</reference>
<evidence type="ECO:0000259" key="1">
    <source>
        <dbReference type="PROSITE" id="PS50943"/>
    </source>
</evidence>
<dbReference type="RefSeq" id="WP_265143772.1">
    <property type="nucleotide sequence ID" value="NZ_JAPCHZ010000002.1"/>
</dbReference>
<feature type="domain" description="HTH cro/C1-type" evidence="1">
    <location>
        <begin position="40"/>
        <end position="96"/>
    </location>
</feature>
<evidence type="ECO:0000313" key="2">
    <source>
        <dbReference type="EMBL" id="MCW4451588.1"/>
    </source>
</evidence>
<dbReference type="PROSITE" id="PS50943">
    <property type="entry name" value="HTH_CROC1"/>
    <property type="match status" value="1"/>
</dbReference>
<name>A0ABT3JLC6_9FLAO</name>
<dbReference type="Gene3D" id="1.10.260.40">
    <property type="entry name" value="lambda repressor-like DNA-binding domains"/>
    <property type="match status" value="1"/>
</dbReference>
<gene>
    <name evidence="2" type="ORF">OK344_05140</name>
</gene>
<keyword evidence="3" id="KW-1185">Reference proteome</keyword>
<dbReference type="SMART" id="SM00530">
    <property type="entry name" value="HTH_XRE"/>
    <property type="match status" value="1"/>
</dbReference>
<dbReference type="SUPFAM" id="SSF47413">
    <property type="entry name" value="lambda repressor-like DNA-binding domains"/>
    <property type="match status" value="1"/>
</dbReference>
<organism evidence="2 3">
    <name type="scientific">Kaistella yananensis</name>
    <dbReference type="NCBI Taxonomy" id="2989820"/>
    <lineage>
        <taxon>Bacteria</taxon>
        <taxon>Pseudomonadati</taxon>
        <taxon>Bacteroidota</taxon>
        <taxon>Flavobacteriia</taxon>
        <taxon>Flavobacteriales</taxon>
        <taxon>Weeksellaceae</taxon>
        <taxon>Chryseobacterium group</taxon>
        <taxon>Kaistella</taxon>
    </lineage>
</organism>
<dbReference type="InterPro" id="IPR010982">
    <property type="entry name" value="Lambda_DNA-bd_dom_sf"/>
</dbReference>
<dbReference type="Proteomes" id="UP001209107">
    <property type="component" value="Unassembled WGS sequence"/>
</dbReference>
<comment type="caution">
    <text evidence="2">The sequence shown here is derived from an EMBL/GenBank/DDBJ whole genome shotgun (WGS) entry which is preliminary data.</text>
</comment>